<evidence type="ECO:0000313" key="3">
    <source>
        <dbReference type="Proteomes" id="UP001308656"/>
    </source>
</evidence>
<evidence type="ECO:0000256" key="1">
    <source>
        <dbReference type="SAM" id="MobiDB-lite"/>
    </source>
</evidence>
<name>A0ABU6BBG5_9STRE</name>
<reference evidence="2 3" key="1">
    <citation type="submission" date="2024-01" db="EMBL/GenBank/DDBJ databases">
        <title>Description of Streptococcus dentalis sp. nov., Streptococcus gingivalis sp. nov., Streptococcus lingualis sp. nov. isolated from human oral cavity.</title>
        <authorList>
            <person name="Choi Y.S."/>
            <person name="Goo B.J."/>
            <person name="Bae J.W."/>
        </authorList>
    </citation>
    <scope>NUCLEOTIDE SEQUENCE [LARGE SCALE GENOMIC DNA]</scope>
    <source>
        <strain evidence="2 3">S2</strain>
    </source>
</reference>
<organism evidence="2 3">
    <name type="scientific">Streptococcus gingivalis</name>
    <dbReference type="NCBI Taxonomy" id="3111861"/>
    <lineage>
        <taxon>Bacteria</taxon>
        <taxon>Bacillati</taxon>
        <taxon>Bacillota</taxon>
        <taxon>Bacilli</taxon>
        <taxon>Lactobacillales</taxon>
        <taxon>Streptococcaceae</taxon>
        <taxon>Streptococcus</taxon>
    </lineage>
</organism>
<feature type="region of interest" description="Disordered" evidence="1">
    <location>
        <begin position="387"/>
        <end position="409"/>
    </location>
</feature>
<dbReference type="Pfam" id="PF04860">
    <property type="entry name" value="Phage_portal"/>
    <property type="match status" value="1"/>
</dbReference>
<dbReference type="InterPro" id="IPR006944">
    <property type="entry name" value="Phage/GTA_portal"/>
</dbReference>
<dbReference type="InterPro" id="IPR006427">
    <property type="entry name" value="Portal_HK97"/>
</dbReference>
<evidence type="ECO:0000313" key="2">
    <source>
        <dbReference type="EMBL" id="MEB3521040.1"/>
    </source>
</evidence>
<accession>A0ABU6BBG5</accession>
<dbReference type="NCBIfam" id="TIGR01537">
    <property type="entry name" value="portal_HK97"/>
    <property type="match status" value="1"/>
</dbReference>
<sequence length="409" mass="45834">MSFFQPLGSTKPSYDDYISSVLSGNYSPEYTGISALKNSDILTAVTIIAGDIARFPLLKKDFTGNIEQDADLNYLLNVKSTGNVSARTWKFAMTVNAILTGNSFSRILRDPKTDKALQFQFYRPSETTVEETNDHRLIYTFRDRLTGVSVKCDASDVIHWKFFSHDTILGRSPLLSLGSEISLQDGGLNTLIKFFRDGFSSGIIKLKGAQLNGEARKKARMDFEKMREGSTGGSPLVFDDTQEYTPLEIDTNVLQLITSNNFTTAQIAKALRVPSYKLGVNSPNQSVAQLAEDYVANDLPFYFDAITSELALKVLGDEERKLFKIEFDTRSVTGRNVDEITKLIINQVITPNEGRVELGKERSSDPNMDRYQSSLNYVFLDKKEEYQTLKGGENENGKENQDERASDLE</sequence>
<comment type="caution">
    <text evidence="2">The sequence shown here is derived from an EMBL/GenBank/DDBJ whole genome shotgun (WGS) entry which is preliminary data.</text>
</comment>
<keyword evidence="3" id="KW-1185">Reference proteome</keyword>
<gene>
    <name evidence="2" type="ORF">SM122_10830</name>
</gene>
<dbReference type="RefSeq" id="WP_324738355.1">
    <property type="nucleotide sequence ID" value="NZ_JAYKTO010000002.1"/>
</dbReference>
<proteinExistence type="predicted"/>
<dbReference type="Proteomes" id="UP001308656">
    <property type="component" value="Unassembled WGS sequence"/>
</dbReference>
<dbReference type="EMBL" id="JAYKTO010000002">
    <property type="protein sequence ID" value="MEB3521040.1"/>
    <property type="molecule type" value="Genomic_DNA"/>
</dbReference>
<protein>
    <submittedName>
        <fullName evidence="2">Phage portal protein</fullName>
    </submittedName>
</protein>